<name>A0A8S0SZV8_OLEEU</name>
<reference evidence="1 2" key="1">
    <citation type="submission" date="2019-12" db="EMBL/GenBank/DDBJ databases">
        <authorList>
            <person name="Alioto T."/>
            <person name="Alioto T."/>
            <person name="Gomez Garrido J."/>
        </authorList>
    </citation>
    <scope>NUCLEOTIDE SEQUENCE [LARGE SCALE GENOMIC DNA]</scope>
</reference>
<dbReference type="PANTHER" id="PTHR31680:SF12">
    <property type="entry name" value="OS11G0587300 PROTEIN"/>
    <property type="match status" value="1"/>
</dbReference>
<dbReference type="Gramene" id="OE9A059201T1">
    <property type="protein sequence ID" value="OE9A059201C1"/>
    <property type="gene ID" value="OE9A059201"/>
</dbReference>
<gene>
    <name evidence="1" type="ORF">OLEA9_A059201</name>
</gene>
<dbReference type="PANTHER" id="PTHR31680">
    <property type="entry name" value="LONGIFOLIA PROTEIN"/>
    <property type="match status" value="1"/>
</dbReference>
<protein>
    <submittedName>
        <fullName evidence="1">Uncharacterized protein</fullName>
    </submittedName>
</protein>
<dbReference type="AlphaFoldDB" id="A0A8S0SZV8"/>
<proteinExistence type="predicted"/>
<evidence type="ECO:0000313" key="1">
    <source>
        <dbReference type="EMBL" id="CAA2996776.1"/>
    </source>
</evidence>
<dbReference type="InterPro" id="IPR033334">
    <property type="entry name" value="LNG1/2"/>
</dbReference>
<accession>A0A8S0SZV8</accession>
<dbReference type="OrthoDB" id="984900at2759"/>
<dbReference type="GO" id="GO:0051513">
    <property type="term" value="P:regulation of monopolar cell growth"/>
    <property type="evidence" value="ECO:0007669"/>
    <property type="project" value="InterPro"/>
</dbReference>
<keyword evidence="2" id="KW-1185">Reference proteome</keyword>
<dbReference type="Proteomes" id="UP000594638">
    <property type="component" value="Unassembled WGS sequence"/>
</dbReference>
<organism evidence="1 2">
    <name type="scientific">Olea europaea subsp. europaea</name>
    <dbReference type="NCBI Taxonomy" id="158383"/>
    <lineage>
        <taxon>Eukaryota</taxon>
        <taxon>Viridiplantae</taxon>
        <taxon>Streptophyta</taxon>
        <taxon>Embryophyta</taxon>
        <taxon>Tracheophyta</taxon>
        <taxon>Spermatophyta</taxon>
        <taxon>Magnoliopsida</taxon>
        <taxon>eudicotyledons</taxon>
        <taxon>Gunneridae</taxon>
        <taxon>Pentapetalae</taxon>
        <taxon>asterids</taxon>
        <taxon>lamiids</taxon>
        <taxon>Lamiales</taxon>
        <taxon>Oleaceae</taxon>
        <taxon>Oleeae</taxon>
        <taxon>Olea</taxon>
    </lineage>
</organism>
<comment type="caution">
    <text evidence="1">The sequence shown here is derived from an EMBL/GenBank/DDBJ whole genome shotgun (WGS) entry which is preliminary data.</text>
</comment>
<sequence length="166" mass="19010">MEAYKEGRSFLQRCDKLLNSIAEIIIIDLQLSPVAVHDSSFYGDESSCSPITTKRGINFKGHIQSFEASKEACFDTIGEIFGRDMQLPPWKTVSWTNCRIEKPSLKKIWSEFQPIREHDSTGDLLDIMRGVLKKDLASDTTNVFGKIVRWGYPRQFWTSNDSISRI</sequence>
<evidence type="ECO:0000313" key="2">
    <source>
        <dbReference type="Proteomes" id="UP000594638"/>
    </source>
</evidence>
<dbReference type="EMBL" id="CACTIH010005534">
    <property type="protein sequence ID" value="CAA2996776.1"/>
    <property type="molecule type" value="Genomic_DNA"/>
</dbReference>